<evidence type="ECO:0000313" key="1">
    <source>
        <dbReference type="EnsemblMetazoa" id="PPA12605.1"/>
    </source>
</evidence>
<dbReference type="PROSITE" id="PS01010">
    <property type="entry name" value="CRISP_2"/>
    <property type="match status" value="1"/>
</dbReference>
<dbReference type="SMART" id="SM00198">
    <property type="entry name" value="SCP"/>
    <property type="match status" value="2"/>
</dbReference>
<protein>
    <submittedName>
        <fullName evidence="1">Uncharacterized protein</fullName>
    </submittedName>
</protein>
<dbReference type="SUPFAM" id="SSF55797">
    <property type="entry name" value="PR-1-like"/>
    <property type="match status" value="2"/>
</dbReference>
<dbReference type="Gene3D" id="3.40.33.10">
    <property type="entry name" value="CAP"/>
    <property type="match status" value="3"/>
</dbReference>
<accession>A0A2A6CS55</accession>
<dbReference type="InterPro" id="IPR018244">
    <property type="entry name" value="Allrgn_V5/Tpx1_CS"/>
</dbReference>
<dbReference type="InterPro" id="IPR001283">
    <property type="entry name" value="CRISP-related"/>
</dbReference>
<dbReference type="CDD" id="cd05380">
    <property type="entry name" value="CAP_euk"/>
    <property type="match status" value="2"/>
</dbReference>
<dbReference type="PANTHER" id="PTHR10334">
    <property type="entry name" value="CYSTEINE-RICH SECRETORY PROTEIN-RELATED"/>
    <property type="match status" value="1"/>
</dbReference>
<keyword evidence="2" id="KW-1185">Reference proteome</keyword>
<reference evidence="1" key="2">
    <citation type="submission" date="2022-06" db="UniProtKB">
        <authorList>
            <consortium name="EnsemblMetazoa"/>
        </authorList>
    </citation>
    <scope>IDENTIFICATION</scope>
    <source>
        <strain evidence="1">PS312</strain>
    </source>
</reference>
<organism evidence="1 2">
    <name type="scientific">Pristionchus pacificus</name>
    <name type="common">Parasitic nematode worm</name>
    <dbReference type="NCBI Taxonomy" id="54126"/>
    <lineage>
        <taxon>Eukaryota</taxon>
        <taxon>Metazoa</taxon>
        <taxon>Ecdysozoa</taxon>
        <taxon>Nematoda</taxon>
        <taxon>Chromadorea</taxon>
        <taxon>Rhabditida</taxon>
        <taxon>Rhabditina</taxon>
        <taxon>Diplogasteromorpha</taxon>
        <taxon>Diplogasteroidea</taxon>
        <taxon>Neodiplogasteridae</taxon>
        <taxon>Pristionchus</taxon>
    </lineage>
</organism>
<dbReference type="GO" id="GO:0005615">
    <property type="term" value="C:extracellular space"/>
    <property type="evidence" value="ECO:0000318"/>
    <property type="project" value="GO_Central"/>
</dbReference>
<dbReference type="PRINTS" id="PR00837">
    <property type="entry name" value="V5TPXLIKE"/>
</dbReference>
<dbReference type="InterPro" id="IPR014044">
    <property type="entry name" value="CAP_dom"/>
</dbReference>
<dbReference type="Proteomes" id="UP000005239">
    <property type="component" value="Unassembled WGS sequence"/>
</dbReference>
<sequence>MASFLVFLLLAATAVADVCPGSKLKPEDRDLLLNFHNEFRSKVALGKHTGGGVPVAAAADMMKMEWDCELEKSAQEWTESLDQCQSKHSRAGHTTQMAWGSSYRLGCGITVCEKPEDFWAFPKILVCRYADQGNIVGQPIYTDGPAASKCPEGWQLFMASSLVFLLLLAAGAASAADWCPEGTSKFSQADREFILNAHNSLRSRIALGRMTANGKSVPQAANMEKMVEWDCDLEQESQKWSESTGCAMTHSPTSASYGENIYRNSADKPTKYTTSVGAEDAITRWENEYNTCEFTSNVFLSIAEHPSSNKLGCGVMTGVECGKDQFGRYPTFIVCRYSPRGNWKHSEIYKAGSACSQCPEETNCESETGLCVKEGAAPLITTTTVVHSETTTAKASAGENTTEDPELGHNICPEI</sequence>
<dbReference type="InterPro" id="IPR035940">
    <property type="entry name" value="CAP_sf"/>
</dbReference>
<gene>
    <name evidence="1" type="primary">WBGene00102159</name>
</gene>
<evidence type="ECO:0000313" key="2">
    <source>
        <dbReference type="Proteomes" id="UP000005239"/>
    </source>
</evidence>
<reference evidence="2" key="1">
    <citation type="journal article" date="2008" name="Nat. Genet.">
        <title>The Pristionchus pacificus genome provides a unique perspective on nematode lifestyle and parasitism.</title>
        <authorList>
            <person name="Dieterich C."/>
            <person name="Clifton S.W."/>
            <person name="Schuster L.N."/>
            <person name="Chinwalla A."/>
            <person name="Delehaunty K."/>
            <person name="Dinkelacker I."/>
            <person name="Fulton L."/>
            <person name="Fulton R."/>
            <person name="Godfrey J."/>
            <person name="Minx P."/>
            <person name="Mitreva M."/>
            <person name="Roeseler W."/>
            <person name="Tian H."/>
            <person name="Witte H."/>
            <person name="Yang S.P."/>
            <person name="Wilson R.K."/>
            <person name="Sommer R.J."/>
        </authorList>
    </citation>
    <scope>NUCLEOTIDE SEQUENCE [LARGE SCALE GENOMIC DNA]</scope>
    <source>
        <strain evidence="2">PS312</strain>
    </source>
</reference>
<dbReference type="EnsemblMetazoa" id="PPA12605.1">
    <property type="protein sequence ID" value="PPA12605.1"/>
    <property type="gene ID" value="WBGene00102159"/>
</dbReference>
<dbReference type="Pfam" id="PF00188">
    <property type="entry name" value="CAP"/>
    <property type="match status" value="2"/>
</dbReference>
<accession>A0A8R1YBY2</accession>
<proteinExistence type="predicted"/>
<name>A0A2A6CS55_PRIPA</name>
<dbReference type="AlphaFoldDB" id="A0A2A6CS55"/>